<reference evidence="6 7" key="1">
    <citation type="submission" date="2016-10" db="EMBL/GenBank/DDBJ databases">
        <authorList>
            <person name="de Groot N.N."/>
        </authorList>
    </citation>
    <scope>NUCLEOTIDE SEQUENCE [LARGE SCALE GENOMIC DNA]</scope>
    <source>
        <strain evidence="6 7">DSM 14045</strain>
    </source>
</reference>
<feature type="transmembrane region" description="Helical" evidence="5">
    <location>
        <begin position="20"/>
        <end position="49"/>
    </location>
</feature>
<dbReference type="STRING" id="1122142.SAMN02910414_02207"/>
<dbReference type="SUPFAM" id="SSF90123">
    <property type="entry name" value="ABC transporter transmembrane region"/>
    <property type="match status" value="1"/>
</dbReference>
<keyword evidence="3 5" id="KW-1133">Transmembrane helix</keyword>
<accession>A0A1H3M3B5</accession>
<dbReference type="OrthoDB" id="9796142at2"/>
<comment type="subcellular location">
    <subcellularLocation>
        <location evidence="1">Cell membrane</location>
        <topology evidence="1">Multi-pass membrane protein</topology>
    </subcellularLocation>
</comment>
<gene>
    <name evidence="6" type="ORF">SAMN02910414_02207</name>
</gene>
<dbReference type="RefSeq" id="WP_074718916.1">
    <property type="nucleotide sequence ID" value="NZ_FNPG01000030.1"/>
</dbReference>
<dbReference type="InterPro" id="IPR036640">
    <property type="entry name" value="ABC1_TM_sf"/>
</dbReference>
<dbReference type="Proteomes" id="UP000183918">
    <property type="component" value="Unassembled WGS sequence"/>
</dbReference>
<evidence type="ECO:0000256" key="4">
    <source>
        <dbReference type="ARBA" id="ARBA00023136"/>
    </source>
</evidence>
<dbReference type="GO" id="GO:0005886">
    <property type="term" value="C:plasma membrane"/>
    <property type="evidence" value="ECO:0007669"/>
    <property type="project" value="UniProtKB-SubCell"/>
</dbReference>
<name>A0A1H3M3B5_9FIRM</name>
<organism evidence="6 7">
    <name type="scientific">Lachnobacterium bovis DSM 14045</name>
    <dbReference type="NCBI Taxonomy" id="1122142"/>
    <lineage>
        <taxon>Bacteria</taxon>
        <taxon>Bacillati</taxon>
        <taxon>Bacillota</taxon>
        <taxon>Clostridia</taxon>
        <taxon>Lachnospirales</taxon>
        <taxon>Lachnospiraceae</taxon>
        <taxon>Lachnobacterium</taxon>
    </lineage>
</organism>
<dbReference type="EMBL" id="FNPG01000030">
    <property type="protein sequence ID" value="SDY71227.1"/>
    <property type="molecule type" value="Genomic_DNA"/>
</dbReference>
<evidence type="ECO:0000313" key="7">
    <source>
        <dbReference type="Proteomes" id="UP000183918"/>
    </source>
</evidence>
<evidence type="ECO:0000313" key="6">
    <source>
        <dbReference type="EMBL" id="SDY71227.1"/>
    </source>
</evidence>
<keyword evidence="2 5" id="KW-0812">Transmembrane</keyword>
<evidence type="ECO:0000256" key="2">
    <source>
        <dbReference type="ARBA" id="ARBA00022692"/>
    </source>
</evidence>
<evidence type="ECO:0000256" key="3">
    <source>
        <dbReference type="ARBA" id="ARBA00022989"/>
    </source>
</evidence>
<proteinExistence type="predicted"/>
<protein>
    <submittedName>
        <fullName evidence="6">Tight adherence protein B</fullName>
    </submittedName>
</protein>
<dbReference type="GO" id="GO:0005524">
    <property type="term" value="F:ATP binding"/>
    <property type="evidence" value="ECO:0007669"/>
    <property type="project" value="InterPro"/>
</dbReference>
<dbReference type="AlphaFoldDB" id="A0A1H3M3B5"/>
<keyword evidence="7" id="KW-1185">Reference proteome</keyword>
<keyword evidence="4 5" id="KW-0472">Membrane</keyword>
<evidence type="ECO:0000256" key="1">
    <source>
        <dbReference type="ARBA" id="ARBA00004651"/>
    </source>
</evidence>
<evidence type="ECO:0000256" key="5">
    <source>
        <dbReference type="SAM" id="Phobius"/>
    </source>
</evidence>
<sequence length="215" mass="24859">MNSQIDYNRYELSKKEKIKLLGLSLLITVLIAFLFYNSPVALLSFIVVYKILKIKFIEEGKTNRKKLLENEFVDAMQSVCTSILSGYSIENAFKEAEIEIKEFHSKNSVMYKELVQINKSIELNIPLEQLLDEFAKRSGVEEIENFAEVFYYAKRGSGDFVRIIEKTVYHIRESVDVSNEINVLIAAKKYEQNIMSIVPLFIIAYLRITSGDNMK</sequence>